<dbReference type="RefSeq" id="XP_033579764.1">
    <property type="nucleotide sequence ID" value="XM_033713608.1"/>
</dbReference>
<dbReference type="Proteomes" id="UP000504636">
    <property type="component" value="Unplaced"/>
</dbReference>
<reference evidence="3" key="2">
    <citation type="submission" date="2020-04" db="EMBL/GenBank/DDBJ databases">
        <authorList>
            <consortium name="NCBI Genome Project"/>
        </authorList>
    </citation>
    <scope>NUCLEOTIDE SEQUENCE</scope>
    <source>
        <strain evidence="3">CBS 304.34</strain>
    </source>
</reference>
<accession>A0A6A6YVK9</accession>
<reference evidence="3" key="3">
    <citation type="submission" date="2025-04" db="UniProtKB">
        <authorList>
            <consortium name="RefSeq"/>
        </authorList>
    </citation>
    <scope>IDENTIFICATION</scope>
    <source>
        <strain evidence="3">CBS 304.34</strain>
    </source>
</reference>
<reference evidence="1 3" key="1">
    <citation type="journal article" date="2020" name="Stud. Mycol.">
        <title>101 Dothideomycetes genomes: a test case for predicting lifestyles and emergence of pathogens.</title>
        <authorList>
            <person name="Haridas S."/>
            <person name="Albert R."/>
            <person name="Binder M."/>
            <person name="Bloem J."/>
            <person name="Labutti K."/>
            <person name="Salamov A."/>
            <person name="Andreopoulos B."/>
            <person name="Baker S."/>
            <person name="Barry K."/>
            <person name="Bills G."/>
            <person name="Bluhm B."/>
            <person name="Cannon C."/>
            <person name="Castanera R."/>
            <person name="Culley D."/>
            <person name="Daum C."/>
            <person name="Ezra D."/>
            <person name="Gonzalez J."/>
            <person name="Henrissat B."/>
            <person name="Kuo A."/>
            <person name="Liang C."/>
            <person name="Lipzen A."/>
            <person name="Lutzoni F."/>
            <person name="Magnuson J."/>
            <person name="Mondo S."/>
            <person name="Nolan M."/>
            <person name="Ohm R."/>
            <person name="Pangilinan J."/>
            <person name="Park H.-J."/>
            <person name="Ramirez L."/>
            <person name="Alfaro M."/>
            <person name="Sun H."/>
            <person name="Tritt A."/>
            <person name="Yoshinaga Y."/>
            <person name="Zwiers L.-H."/>
            <person name="Turgeon B."/>
            <person name="Goodwin S."/>
            <person name="Spatafora J."/>
            <person name="Crous P."/>
            <person name="Grigoriev I."/>
        </authorList>
    </citation>
    <scope>NUCLEOTIDE SEQUENCE</scope>
    <source>
        <strain evidence="1 3">CBS 304.34</strain>
    </source>
</reference>
<sequence length="179" mass="19786">MPLYKILSETPELEKLVYEAASQLQGRTEIPIKEEGTLFEYQWTDECSNLVREFSKTKVGDVRSALERGADAKISKQRPADPTVLLLEIGWLATTKSEIAVLISLPTPKDAIKKAKLQARSDVAGDNNRSETELPPGSIVLVFECVCFRMVPAEIPFVVIKFLTSPLERIESGEHGGGI</sequence>
<name>A0A6A6YVK9_9PEZI</name>
<protein>
    <submittedName>
        <fullName evidence="1 3">Uncharacterized protein</fullName>
    </submittedName>
</protein>
<proteinExistence type="predicted"/>
<dbReference type="OrthoDB" id="3786121at2759"/>
<evidence type="ECO:0000313" key="2">
    <source>
        <dbReference type="Proteomes" id="UP000504636"/>
    </source>
</evidence>
<dbReference type="EMBL" id="MU003696">
    <property type="protein sequence ID" value="KAF2812800.1"/>
    <property type="molecule type" value="Genomic_DNA"/>
</dbReference>
<gene>
    <name evidence="1 3" type="ORF">BDZ99DRAFT_242851</name>
</gene>
<organism evidence="1">
    <name type="scientific">Mytilinidion resinicola</name>
    <dbReference type="NCBI Taxonomy" id="574789"/>
    <lineage>
        <taxon>Eukaryota</taxon>
        <taxon>Fungi</taxon>
        <taxon>Dikarya</taxon>
        <taxon>Ascomycota</taxon>
        <taxon>Pezizomycotina</taxon>
        <taxon>Dothideomycetes</taxon>
        <taxon>Pleosporomycetidae</taxon>
        <taxon>Mytilinidiales</taxon>
        <taxon>Mytilinidiaceae</taxon>
        <taxon>Mytilinidion</taxon>
    </lineage>
</organism>
<evidence type="ECO:0000313" key="3">
    <source>
        <dbReference type="RefSeq" id="XP_033579764.1"/>
    </source>
</evidence>
<dbReference type="AlphaFoldDB" id="A0A6A6YVK9"/>
<keyword evidence="2" id="KW-1185">Reference proteome</keyword>
<evidence type="ECO:0000313" key="1">
    <source>
        <dbReference type="EMBL" id="KAF2812800.1"/>
    </source>
</evidence>
<dbReference type="GeneID" id="54454501"/>